<dbReference type="GeneID" id="37024994"/>
<protein>
    <submittedName>
        <fullName evidence="2">Uncharacterized protein</fullName>
    </submittedName>
</protein>
<organism evidence="2 3">
    <name type="scientific">Jaminaea rosea</name>
    <dbReference type="NCBI Taxonomy" id="1569628"/>
    <lineage>
        <taxon>Eukaryota</taxon>
        <taxon>Fungi</taxon>
        <taxon>Dikarya</taxon>
        <taxon>Basidiomycota</taxon>
        <taxon>Ustilaginomycotina</taxon>
        <taxon>Exobasidiomycetes</taxon>
        <taxon>Microstromatales</taxon>
        <taxon>Microstromatales incertae sedis</taxon>
        <taxon>Jaminaea</taxon>
    </lineage>
</organism>
<evidence type="ECO:0000256" key="1">
    <source>
        <dbReference type="SAM" id="SignalP"/>
    </source>
</evidence>
<dbReference type="RefSeq" id="XP_025363902.1">
    <property type="nucleotide sequence ID" value="XM_025503171.1"/>
</dbReference>
<keyword evidence="3" id="KW-1185">Reference proteome</keyword>
<dbReference type="EMBL" id="KZ819663">
    <property type="protein sequence ID" value="PWN29290.1"/>
    <property type="molecule type" value="Genomic_DNA"/>
</dbReference>
<keyword evidence="1" id="KW-0732">Signal</keyword>
<dbReference type="STRING" id="1569628.A0A316UVF8"/>
<evidence type="ECO:0000313" key="2">
    <source>
        <dbReference type="EMBL" id="PWN29290.1"/>
    </source>
</evidence>
<accession>A0A316UVF8</accession>
<name>A0A316UVF8_9BASI</name>
<evidence type="ECO:0000313" key="3">
    <source>
        <dbReference type="Proteomes" id="UP000245884"/>
    </source>
</evidence>
<proteinExistence type="predicted"/>
<feature type="signal peptide" evidence="1">
    <location>
        <begin position="1"/>
        <end position="20"/>
    </location>
</feature>
<dbReference type="AlphaFoldDB" id="A0A316UVF8"/>
<sequence>MRSTLFLFILAVLVAAVAQAAPLATTTEKLVSSSSSTSTSSSSSTPSALVLKTKKSLFRGEQASFQEFKAVKLAAVSPLTSFCNRFRSGCSSVCSSKGLAVAANTCSSAGTLSGGRSKFNFKCVCSRTDYTPAALVAAAQPATTSTVVKSVYSTSTATDTVLSTATSTSVVLSTSISIAESTSTQLIEVTTTQPDATVTVTSRVTPSAVVASVTSLVTPPVATSTRYSTTTLAPSTRTSVVTVTRPVPTTTLNTVSVATVTVTSTAVANAQNVKLALAASTTPILNNAAVIKTTVPATVAGFCGLYSTSCSTSCSTRYGVASQSCSAPSTNVYVLKCTCSDGAAPILHSLDAIQMPAATDTSTTTLVRRATKRVTSTTTVVVRATQVVKQAQQKLATVQSTSTVTVAGQTVTQSALLTLPASTVTRVTTSTLPVQTSYVTSLVTATPSAVTVTSTTSVGPSSTVTKYVTSTSTTTKTVLVTPTVSSSSSSTSSPTPTSSVVNVSPLAASVTLSVAPAAAAATSATRANPTGSIMVTDVSSSKTLGYVSTTQDESAYAYLLTADSDSAMQVSTLAGASLSGSLISLNIINGDLSAPFTNFGLEVQSMNDAGVQPVNYEFLLVTDTASSTTNPYPLTEHSDSAAFLANGVAWSLNSKSGALSAVWTNPKGSSPTTSGMSMFVICTDATVGSCFLTAAASNATWANFNTEGVTIKQVALTFVASS</sequence>
<reference evidence="2 3" key="1">
    <citation type="journal article" date="2018" name="Mol. Biol. Evol.">
        <title>Broad Genomic Sampling Reveals a Smut Pathogenic Ancestry of the Fungal Clade Ustilaginomycotina.</title>
        <authorList>
            <person name="Kijpornyongpan T."/>
            <person name="Mondo S.J."/>
            <person name="Barry K."/>
            <person name="Sandor L."/>
            <person name="Lee J."/>
            <person name="Lipzen A."/>
            <person name="Pangilinan J."/>
            <person name="LaButti K."/>
            <person name="Hainaut M."/>
            <person name="Henrissat B."/>
            <person name="Grigoriev I.V."/>
            <person name="Spatafora J.W."/>
            <person name="Aime M.C."/>
        </authorList>
    </citation>
    <scope>NUCLEOTIDE SEQUENCE [LARGE SCALE GENOMIC DNA]</scope>
    <source>
        <strain evidence="2 3">MCA 5214</strain>
    </source>
</reference>
<feature type="chain" id="PRO_5016454925" evidence="1">
    <location>
        <begin position="21"/>
        <end position="722"/>
    </location>
</feature>
<dbReference type="Proteomes" id="UP000245884">
    <property type="component" value="Unassembled WGS sequence"/>
</dbReference>
<gene>
    <name evidence="2" type="ORF">BDZ90DRAFT_104770</name>
</gene>